<accession>X0W8F0</accession>
<evidence type="ECO:0000313" key="1">
    <source>
        <dbReference type="EMBL" id="GAG26890.1"/>
    </source>
</evidence>
<dbReference type="AlphaFoldDB" id="X0W8F0"/>
<comment type="caution">
    <text evidence="1">The sequence shown here is derived from an EMBL/GenBank/DDBJ whole genome shotgun (WGS) entry which is preliminary data.</text>
</comment>
<name>X0W8F0_9ZZZZ</name>
<dbReference type="EMBL" id="BARS01032249">
    <property type="protein sequence ID" value="GAG26890.1"/>
    <property type="molecule type" value="Genomic_DNA"/>
</dbReference>
<dbReference type="SUPFAM" id="SSF53335">
    <property type="entry name" value="S-adenosyl-L-methionine-dependent methyltransferases"/>
    <property type="match status" value="1"/>
</dbReference>
<dbReference type="Gene3D" id="3.40.50.150">
    <property type="entry name" value="Vaccinia Virus protein VP39"/>
    <property type="match status" value="1"/>
</dbReference>
<gene>
    <name evidence="1" type="ORF">S01H1_50079</name>
</gene>
<dbReference type="InterPro" id="IPR029063">
    <property type="entry name" value="SAM-dependent_MTases_sf"/>
</dbReference>
<reference evidence="1" key="1">
    <citation type="journal article" date="2014" name="Front. Microbiol.">
        <title>High frequency of phylogenetically diverse reductive dehalogenase-homologous genes in deep subseafloor sedimentary metagenomes.</title>
        <authorList>
            <person name="Kawai M."/>
            <person name="Futagami T."/>
            <person name="Toyoda A."/>
            <person name="Takaki Y."/>
            <person name="Nishi S."/>
            <person name="Hori S."/>
            <person name="Arai W."/>
            <person name="Tsubouchi T."/>
            <person name="Morono Y."/>
            <person name="Uchiyama I."/>
            <person name="Ito T."/>
            <person name="Fujiyama A."/>
            <person name="Inagaki F."/>
            <person name="Takami H."/>
        </authorList>
    </citation>
    <scope>NUCLEOTIDE SEQUENCE</scope>
    <source>
        <strain evidence="1">Expedition CK06-06</strain>
    </source>
</reference>
<feature type="non-terminal residue" evidence="1">
    <location>
        <position position="1"/>
    </location>
</feature>
<proteinExistence type="predicted"/>
<sequence>EKYYCIKHKRTCCPVNEAMKFINRYSWDTVSRIKEFDDLRTNAIMKTIQGDSREIDFNNVDGYKGGKFDGIFTSPPYVGLIDYHDQHRYAYELFNFDDNGFKEIGPASNGRGREAKEQYKNDIVRVFQNMNKFLKPKAKIFVVVNDRDNLYPEVAEICGYNIEKIYHRPVLMRTERDNAKFSESIYYFIKTN</sequence>
<organism evidence="1">
    <name type="scientific">marine sediment metagenome</name>
    <dbReference type="NCBI Taxonomy" id="412755"/>
    <lineage>
        <taxon>unclassified sequences</taxon>
        <taxon>metagenomes</taxon>
        <taxon>ecological metagenomes</taxon>
    </lineage>
</organism>
<protein>
    <submittedName>
        <fullName evidence="1">Uncharacterized protein</fullName>
    </submittedName>
</protein>